<dbReference type="InterPro" id="IPR002931">
    <property type="entry name" value="Transglutaminase-like"/>
</dbReference>
<comment type="cofactor">
    <cofactor evidence="1">
        <name>Ca(2+)</name>
        <dbReference type="ChEBI" id="CHEBI:29108"/>
    </cofactor>
</comment>
<dbReference type="InterPro" id="IPR050779">
    <property type="entry name" value="Transglutaminase"/>
</dbReference>
<dbReference type="SUPFAM" id="SSF49309">
    <property type="entry name" value="Transglutaminase, two C-terminal domains"/>
    <property type="match status" value="2"/>
</dbReference>
<evidence type="ECO:0000256" key="7">
    <source>
        <dbReference type="ARBA" id="ARBA00024222"/>
    </source>
</evidence>
<keyword evidence="11" id="KW-1185">Reference proteome</keyword>
<accession>A0A9D3LZW6</accession>
<dbReference type="GO" id="GO:0046872">
    <property type="term" value="F:metal ion binding"/>
    <property type="evidence" value="ECO:0007669"/>
    <property type="project" value="UniProtKB-KW"/>
</dbReference>
<dbReference type="FunFam" id="3.90.260.10:FF:000001">
    <property type="entry name" value="Protein-glutamine gamma-glutamyltransferase 2"/>
    <property type="match status" value="1"/>
</dbReference>
<dbReference type="EMBL" id="JAFIRN010000012">
    <property type="protein sequence ID" value="KAG5838038.1"/>
    <property type="molecule type" value="Genomic_DNA"/>
</dbReference>
<keyword evidence="6" id="KW-0012">Acyltransferase</keyword>
<dbReference type="Proteomes" id="UP001044222">
    <property type="component" value="Chromosome 12"/>
</dbReference>
<evidence type="ECO:0000256" key="2">
    <source>
        <dbReference type="ARBA" id="ARBA00005968"/>
    </source>
</evidence>
<dbReference type="PANTHER" id="PTHR11590:SF80">
    <property type="entry name" value="TRANSGLUTAMINASE 5,-LIKE"/>
    <property type="match status" value="1"/>
</dbReference>
<dbReference type="GO" id="GO:0007399">
    <property type="term" value="P:nervous system development"/>
    <property type="evidence" value="ECO:0007669"/>
    <property type="project" value="UniProtKB-ARBA"/>
</dbReference>
<evidence type="ECO:0000256" key="8">
    <source>
        <dbReference type="PIRSR" id="PIRSR000459-1"/>
    </source>
</evidence>
<dbReference type="InterPro" id="IPR013783">
    <property type="entry name" value="Ig-like_fold"/>
</dbReference>
<sequence length="684" mass="76960">MFSADQEASRQREGLRLRHVNLELWENLEAHHTQGLSSRELVVRRGQPFKLTLLFKQRRFNPRTDTLLFKALIGDLFMEFPATLSKGSSCREWGAQVQLGEVHPLSVTVHIRTPPEAPVGIYSLQLRLLSPNWQQSYAIASFILLCNPWCQLDAVHIPFEDQRMEYVKNDFGLLYMGTPHNVISRPWAFGQYERGILEICLDILQVSPYHCRDRQRDYVSRSDPVYLSRVVCAMINCEDDQGVLRGNWSMNYTDGVPPSEWTGSADILKRWAGSRFRPVQFGQCWVFAAVMCTVMRILGVPTRVVTNFNSAHDTNGNLIIEEFYTDTGEKLNLSKDSIWNFHVWVECWMTRPDLGTQFSGWQVLDPTPQEKSAGIYCCGPCPVAAVRKRQVDLAFDTRFVYAEVNADVLRVVVANGRVLDQSLDTEHVGSRVCTKSIGANKPQDITYAYKYPHGTKQHSKCSQRCKQSLDVSLSIEQVPAAGKDGSFSVTITNKEGRPRVLKERANAQAKEYCGGPLKTFWELHTHLQIAPRGVLTVRHLIPCSQFELTLGAGALVNLAVVIKDVRTSERALVSEELNVTSPEISIRVADGDYLIQNKDHRVHVSFTNPFRTPLSSATLTVEGFGLIEGKVQSKAYLLQSGKTMEETVTITPKEVGTKVLQASLVFQNGPAVIQSFHTVFVSTH</sequence>
<dbReference type="AlphaFoldDB" id="A0A9D3LZW6"/>
<dbReference type="SUPFAM" id="SSF54001">
    <property type="entry name" value="Cysteine proteinases"/>
    <property type="match status" value="1"/>
</dbReference>
<comment type="similarity">
    <text evidence="2">Belongs to the transglutaminase superfamily. Transglutaminase family.</text>
</comment>
<organism evidence="10 11">
    <name type="scientific">Anguilla anguilla</name>
    <name type="common">European freshwater eel</name>
    <name type="synonym">Muraena anguilla</name>
    <dbReference type="NCBI Taxonomy" id="7936"/>
    <lineage>
        <taxon>Eukaryota</taxon>
        <taxon>Metazoa</taxon>
        <taxon>Chordata</taxon>
        <taxon>Craniata</taxon>
        <taxon>Vertebrata</taxon>
        <taxon>Euteleostomi</taxon>
        <taxon>Actinopterygii</taxon>
        <taxon>Neopterygii</taxon>
        <taxon>Teleostei</taxon>
        <taxon>Anguilliformes</taxon>
        <taxon>Anguillidae</taxon>
        <taxon>Anguilla</taxon>
    </lineage>
</organism>
<dbReference type="EC" id="2.3.2.13" evidence="7"/>
<dbReference type="SMART" id="SM00460">
    <property type="entry name" value="TGc"/>
    <property type="match status" value="1"/>
</dbReference>
<evidence type="ECO:0000256" key="4">
    <source>
        <dbReference type="ARBA" id="ARBA00022723"/>
    </source>
</evidence>
<reference evidence="10" key="1">
    <citation type="submission" date="2021-01" db="EMBL/GenBank/DDBJ databases">
        <title>A chromosome-scale assembly of European eel, Anguilla anguilla.</title>
        <authorList>
            <person name="Henkel C."/>
            <person name="Jong-Raadsen S.A."/>
            <person name="Dufour S."/>
            <person name="Weltzien F.-A."/>
            <person name="Palstra A.P."/>
            <person name="Pelster B."/>
            <person name="Spaink H.P."/>
            <person name="Van Den Thillart G.E."/>
            <person name="Jansen H."/>
            <person name="Zahm M."/>
            <person name="Klopp C."/>
            <person name="Cedric C."/>
            <person name="Louis A."/>
            <person name="Berthelot C."/>
            <person name="Parey E."/>
            <person name="Roest Crollius H."/>
            <person name="Montfort J."/>
            <person name="Robinson-Rechavi M."/>
            <person name="Bucao C."/>
            <person name="Bouchez O."/>
            <person name="Gislard M."/>
            <person name="Lluch J."/>
            <person name="Milhes M."/>
            <person name="Lampietro C."/>
            <person name="Lopez Roques C."/>
            <person name="Donnadieu C."/>
            <person name="Braasch I."/>
            <person name="Desvignes T."/>
            <person name="Postlethwait J."/>
            <person name="Bobe J."/>
            <person name="Guiguen Y."/>
            <person name="Dirks R."/>
        </authorList>
    </citation>
    <scope>NUCLEOTIDE SEQUENCE</scope>
    <source>
        <strain evidence="10">Tag_6206</strain>
        <tissue evidence="10">Liver</tissue>
    </source>
</reference>
<dbReference type="GO" id="GO:0003810">
    <property type="term" value="F:protein-glutamine gamma-glutamyltransferase activity"/>
    <property type="evidence" value="ECO:0007669"/>
    <property type="project" value="UniProtKB-EC"/>
</dbReference>
<protein>
    <recommendedName>
        <fullName evidence="7">protein-glutamine gamma-glutamyltransferase</fullName>
        <ecNumber evidence="7">2.3.2.13</ecNumber>
    </recommendedName>
</protein>
<feature type="active site" evidence="8">
    <location>
        <position position="284"/>
    </location>
</feature>
<proteinExistence type="inferred from homology"/>
<evidence type="ECO:0000259" key="9">
    <source>
        <dbReference type="SMART" id="SM00460"/>
    </source>
</evidence>
<dbReference type="GO" id="GO:0005739">
    <property type="term" value="C:mitochondrion"/>
    <property type="evidence" value="ECO:0007669"/>
    <property type="project" value="TreeGrafter"/>
</dbReference>
<dbReference type="InterPro" id="IPR036985">
    <property type="entry name" value="Transglutaminase-like_sf"/>
</dbReference>
<keyword evidence="3" id="KW-0808">Transferase</keyword>
<feature type="domain" description="Transglutaminase-like" evidence="9">
    <location>
        <begin position="276"/>
        <end position="368"/>
    </location>
</feature>
<evidence type="ECO:0000313" key="10">
    <source>
        <dbReference type="EMBL" id="KAG5838038.1"/>
    </source>
</evidence>
<dbReference type="InterPro" id="IPR036238">
    <property type="entry name" value="Transglutaminase_C_sf"/>
</dbReference>
<dbReference type="Pfam" id="PF00868">
    <property type="entry name" value="Transglut_N"/>
    <property type="match status" value="1"/>
</dbReference>
<dbReference type="Pfam" id="PF01841">
    <property type="entry name" value="Transglut_core"/>
    <property type="match status" value="1"/>
</dbReference>
<dbReference type="InterPro" id="IPR038765">
    <property type="entry name" value="Papain-like_cys_pep_sf"/>
</dbReference>
<keyword evidence="4" id="KW-0479">Metal-binding</keyword>
<evidence type="ECO:0000256" key="6">
    <source>
        <dbReference type="ARBA" id="ARBA00023315"/>
    </source>
</evidence>
<dbReference type="SUPFAM" id="SSF81296">
    <property type="entry name" value="E set domains"/>
    <property type="match status" value="1"/>
</dbReference>
<dbReference type="Gene3D" id="3.90.260.10">
    <property type="entry name" value="Transglutaminase-like"/>
    <property type="match status" value="1"/>
</dbReference>
<dbReference type="PANTHER" id="PTHR11590">
    <property type="entry name" value="PROTEIN-GLUTAMINE GAMMA-GLUTAMYLTRANSFERASE"/>
    <property type="match status" value="1"/>
</dbReference>
<dbReference type="PIRSF" id="PIRSF000459">
    <property type="entry name" value="TGM_EBP42"/>
    <property type="match status" value="1"/>
</dbReference>
<keyword evidence="5" id="KW-0106">Calcium</keyword>
<evidence type="ECO:0000256" key="3">
    <source>
        <dbReference type="ARBA" id="ARBA00022679"/>
    </source>
</evidence>
<feature type="active site" evidence="8">
    <location>
        <position position="342"/>
    </location>
</feature>
<dbReference type="InterPro" id="IPR023608">
    <property type="entry name" value="Transglutaminase_animal"/>
</dbReference>
<gene>
    <name evidence="10" type="ORF">ANANG_G00219550</name>
</gene>
<evidence type="ECO:0000313" key="11">
    <source>
        <dbReference type="Proteomes" id="UP001044222"/>
    </source>
</evidence>
<comment type="caution">
    <text evidence="10">The sequence shown here is derived from an EMBL/GenBank/DDBJ whole genome shotgun (WGS) entry which is preliminary data.</text>
</comment>
<dbReference type="Gene3D" id="2.60.40.10">
    <property type="entry name" value="Immunoglobulins"/>
    <property type="match status" value="3"/>
</dbReference>
<feature type="active site" evidence="8">
    <location>
        <position position="365"/>
    </location>
</feature>
<name>A0A9D3LZW6_ANGAN</name>
<dbReference type="InterPro" id="IPR001102">
    <property type="entry name" value="Transglutaminase_N"/>
</dbReference>
<dbReference type="InterPro" id="IPR014756">
    <property type="entry name" value="Ig_E-set"/>
</dbReference>
<evidence type="ECO:0000256" key="5">
    <source>
        <dbReference type="ARBA" id="ARBA00022837"/>
    </source>
</evidence>
<evidence type="ECO:0000256" key="1">
    <source>
        <dbReference type="ARBA" id="ARBA00001913"/>
    </source>
</evidence>